<comment type="caution">
    <text evidence="2">The sequence shown here is derived from an EMBL/GenBank/DDBJ whole genome shotgun (WGS) entry which is preliminary data.</text>
</comment>
<dbReference type="GO" id="GO:0008757">
    <property type="term" value="F:S-adenosylmethionine-dependent methyltransferase activity"/>
    <property type="evidence" value="ECO:0007669"/>
    <property type="project" value="InterPro"/>
</dbReference>
<dbReference type="AlphaFoldDB" id="A0A2M9YCQ7"/>
<keyword evidence="3" id="KW-1185">Reference proteome</keyword>
<organism evidence="2 3">
    <name type="scientific">Leptospira saintgironsiae</name>
    <dbReference type="NCBI Taxonomy" id="2023183"/>
    <lineage>
        <taxon>Bacteria</taxon>
        <taxon>Pseudomonadati</taxon>
        <taxon>Spirochaetota</taxon>
        <taxon>Spirochaetia</taxon>
        <taxon>Leptospirales</taxon>
        <taxon>Leptospiraceae</taxon>
        <taxon>Leptospira</taxon>
    </lineage>
</organism>
<dbReference type="EMBL" id="NPDR01000003">
    <property type="protein sequence ID" value="PJZ49332.1"/>
    <property type="molecule type" value="Genomic_DNA"/>
</dbReference>
<keyword evidence="2" id="KW-0808">Transferase</keyword>
<dbReference type="Gene3D" id="3.40.50.150">
    <property type="entry name" value="Vaccinia Virus protein VP39"/>
    <property type="match status" value="1"/>
</dbReference>
<gene>
    <name evidence="2" type="ORF">CH362_08325</name>
</gene>
<accession>A0A2M9YCQ7</accession>
<evidence type="ECO:0000313" key="2">
    <source>
        <dbReference type="EMBL" id="PJZ49332.1"/>
    </source>
</evidence>
<dbReference type="PANTHER" id="PTHR43591">
    <property type="entry name" value="METHYLTRANSFERASE"/>
    <property type="match status" value="1"/>
</dbReference>
<proteinExistence type="predicted"/>
<dbReference type="GO" id="GO:0032259">
    <property type="term" value="P:methylation"/>
    <property type="evidence" value="ECO:0007669"/>
    <property type="project" value="UniProtKB-KW"/>
</dbReference>
<dbReference type="Proteomes" id="UP000231926">
    <property type="component" value="Unassembled WGS sequence"/>
</dbReference>
<dbReference type="Pfam" id="PF08241">
    <property type="entry name" value="Methyltransf_11"/>
    <property type="match status" value="1"/>
</dbReference>
<dbReference type="SUPFAM" id="SSF53335">
    <property type="entry name" value="S-adenosyl-L-methionine-dependent methyltransferases"/>
    <property type="match status" value="1"/>
</dbReference>
<dbReference type="CDD" id="cd02440">
    <property type="entry name" value="AdoMet_MTases"/>
    <property type="match status" value="1"/>
</dbReference>
<keyword evidence="2" id="KW-0489">Methyltransferase</keyword>
<evidence type="ECO:0000259" key="1">
    <source>
        <dbReference type="Pfam" id="PF08241"/>
    </source>
</evidence>
<dbReference type="OrthoDB" id="9772751at2"/>
<name>A0A2M9YCQ7_9LEPT</name>
<dbReference type="InterPro" id="IPR013216">
    <property type="entry name" value="Methyltransf_11"/>
</dbReference>
<reference evidence="2 3" key="1">
    <citation type="submission" date="2017-07" db="EMBL/GenBank/DDBJ databases">
        <title>Leptospira spp. isolated from tropical soils.</title>
        <authorList>
            <person name="Thibeaux R."/>
            <person name="Iraola G."/>
            <person name="Ferres I."/>
            <person name="Bierque E."/>
            <person name="Girault D."/>
            <person name="Soupe-Gilbert M.-E."/>
            <person name="Picardeau M."/>
            <person name="Goarant C."/>
        </authorList>
    </citation>
    <scope>NUCLEOTIDE SEQUENCE [LARGE SCALE GENOMIC DNA]</scope>
    <source>
        <strain evidence="2 3">FH4-C-A2</strain>
    </source>
</reference>
<sequence>MLDILQNILADPSDKGNLVWNQEKRVAHNPRLGLDYPFQNGFFHLTKQNAIQSVDAGTEARYEGLAEWYDSVMQDQNDRGDLANSAYSILRSLLGKGEGIALDIGCGTGLAADITKELGYEPIGVDLSQDQLRIAAKRLPVVLGDSAELPISDNSIQLAYSTFTTTDWENLERSAKEIFRVLSSGGRYIDIGVHPCFYGAYSEPLSQGEIIQKPGYNKSQFVEPNLLKGTVRSKVGAWHRPVSDVINTFLSAGFKLVKVVEGGQGDLPQLLALSLLKE</sequence>
<evidence type="ECO:0000313" key="3">
    <source>
        <dbReference type="Proteomes" id="UP000231926"/>
    </source>
</evidence>
<feature type="domain" description="Methyltransferase type 11" evidence="1">
    <location>
        <begin position="102"/>
        <end position="189"/>
    </location>
</feature>
<dbReference type="InterPro" id="IPR029063">
    <property type="entry name" value="SAM-dependent_MTases_sf"/>
</dbReference>
<protein>
    <submittedName>
        <fullName evidence="2">Methyltransferase type 11</fullName>
    </submittedName>
</protein>